<comment type="caution">
    <text evidence="5">The sequence shown here is derived from an EMBL/GenBank/DDBJ whole genome shotgun (WGS) entry which is preliminary data.</text>
</comment>
<keyword evidence="3" id="KW-0560">Oxidoreductase</keyword>
<evidence type="ECO:0000313" key="5">
    <source>
        <dbReference type="EMBL" id="GAA4640625.1"/>
    </source>
</evidence>
<evidence type="ECO:0000256" key="3">
    <source>
        <dbReference type="ARBA" id="ARBA00023002"/>
    </source>
</evidence>
<dbReference type="RefSeq" id="WP_345444457.1">
    <property type="nucleotide sequence ID" value="NZ_BAABHK010000034.1"/>
</dbReference>
<dbReference type="PANTHER" id="PTHR32332:SF20">
    <property type="entry name" value="2-NITROPROPANE DIOXYGENASE-LIKE PROTEIN"/>
    <property type="match status" value="1"/>
</dbReference>
<reference evidence="6" key="1">
    <citation type="journal article" date="2019" name="Int. J. Syst. Evol. Microbiol.">
        <title>The Global Catalogue of Microorganisms (GCM) 10K type strain sequencing project: providing services to taxonomists for standard genome sequencing and annotation.</title>
        <authorList>
            <consortium name="The Broad Institute Genomics Platform"/>
            <consortium name="The Broad Institute Genome Sequencing Center for Infectious Disease"/>
            <person name="Wu L."/>
            <person name="Ma J."/>
        </authorList>
    </citation>
    <scope>NUCLEOTIDE SEQUENCE [LARGE SCALE GENOMIC DNA]</scope>
    <source>
        <strain evidence="6">JCM 17939</strain>
    </source>
</reference>
<feature type="region of interest" description="Disordered" evidence="4">
    <location>
        <begin position="251"/>
        <end position="272"/>
    </location>
</feature>
<protein>
    <submittedName>
        <fullName evidence="5">Nitronate monooxygenase</fullName>
    </submittedName>
</protein>
<organism evidence="5 6">
    <name type="scientific">Actinoallomurus vinaceus</name>
    <dbReference type="NCBI Taxonomy" id="1080074"/>
    <lineage>
        <taxon>Bacteria</taxon>
        <taxon>Bacillati</taxon>
        <taxon>Actinomycetota</taxon>
        <taxon>Actinomycetes</taxon>
        <taxon>Streptosporangiales</taxon>
        <taxon>Thermomonosporaceae</taxon>
        <taxon>Actinoallomurus</taxon>
    </lineage>
</organism>
<dbReference type="InterPro" id="IPR013785">
    <property type="entry name" value="Aldolase_TIM"/>
</dbReference>
<dbReference type="InterPro" id="IPR004136">
    <property type="entry name" value="NMO"/>
</dbReference>
<dbReference type="Pfam" id="PF03060">
    <property type="entry name" value="NMO"/>
    <property type="match status" value="1"/>
</dbReference>
<dbReference type="EMBL" id="BAABHK010000034">
    <property type="protein sequence ID" value="GAA4640625.1"/>
    <property type="molecule type" value="Genomic_DNA"/>
</dbReference>
<gene>
    <name evidence="5" type="ORF">GCM10023196_106920</name>
</gene>
<keyword evidence="5" id="KW-0503">Monooxygenase</keyword>
<feature type="compositionally biased region" description="Basic and acidic residues" evidence="4">
    <location>
        <begin position="251"/>
        <end position="262"/>
    </location>
</feature>
<dbReference type="PANTHER" id="PTHR32332">
    <property type="entry name" value="2-NITROPROPANE DIOXYGENASE"/>
    <property type="match status" value="1"/>
</dbReference>
<name>A0ABP8UUN9_9ACTN</name>
<keyword evidence="2" id="KW-0288">FMN</keyword>
<dbReference type="CDD" id="cd04730">
    <property type="entry name" value="NPD_like"/>
    <property type="match status" value="1"/>
</dbReference>
<proteinExistence type="predicted"/>
<sequence length="345" mass="36088">MPLHTALTARLGIDAPVIAAPLGRGSTPRFVTAVADAGAFAFVALMHMPEADIATTLADYTRVVEPTRFGVNLTLIRDQRRRLAAALDAGIRTVSLWYGDPEPYVEQAKAAGATVFWTVGRLADAARAADLGVDVLVCQGRDAGGHLVGTAGTIALLPAVVDAAGGIPVVAAGGIADGRGLASALVMGADGVWMGTRFVASEESANHPGYKQRVVDAGFDDLLETRLFDGGWPDSPHRVIRNSTVSRWEEAGCPRSGERPGEGEVIGAHPNGRSFLRYTDASPWEGFEGDWEAGAHYAGASAPLIHGIEPVARIVASVVEGAELALRRATAATRPVISTPESETR</sequence>
<evidence type="ECO:0000256" key="1">
    <source>
        <dbReference type="ARBA" id="ARBA00022630"/>
    </source>
</evidence>
<dbReference type="Gene3D" id="3.20.20.70">
    <property type="entry name" value="Aldolase class I"/>
    <property type="match status" value="1"/>
</dbReference>
<dbReference type="Proteomes" id="UP001501442">
    <property type="component" value="Unassembled WGS sequence"/>
</dbReference>
<evidence type="ECO:0000313" key="6">
    <source>
        <dbReference type="Proteomes" id="UP001501442"/>
    </source>
</evidence>
<evidence type="ECO:0000256" key="2">
    <source>
        <dbReference type="ARBA" id="ARBA00022643"/>
    </source>
</evidence>
<keyword evidence="6" id="KW-1185">Reference proteome</keyword>
<evidence type="ECO:0000256" key="4">
    <source>
        <dbReference type="SAM" id="MobiDB-lite"/>
    </source>
</evidence>
<keyword evidence="1" id="KW-0285">Flavoprotein</keyword>
<dbReference type="GO" id="GO:0004497">
    <property type="term" value="F:monooxygenase activity"/>
    <property type="evidence" value="ECO:0007669"/>
    <property type="project" value="UniProtKB-KW"/>
</dbReference>
<dbReference type="SUPFAM" id="SSF51412">
    <property type="entry name" value="Inosine monophosphate dehydrogenase (IMPDH)"/>
    <property type="match status" value="1"/>
</dbReference>
<accession>A0ABP8UUN9</accession>